<organism evidence="5 6">
    <name type="scientific">Vagococcus allomyrinae</name>
    <dbReference type="NCBI Taxonomy" id="2794353"/>
    <lineage>
        <taxon>Bacteria</taxon>
        <taxon>Bacillati</taxon>
        <taxon>Bacillota</taxon>
        <taxon>Bacilli</taxon>
        <taxon>Lactobacillales</taxon>
        <taxon>Enterococcaceae</taxon>
        <taxon>Vagococcus</taxon>
    </lineage>
</organism>
<proteinExistence type="inferred from homology"/>
<dbReference type="EMBL" id="JAEEGA010000003">
    <property type="protein sequence ID" value="MBP1040752.1"/>
    <property type="molecule type" value="Genomic_DNA"/>
</dbReference>
<dbReference type="InterPro" id="IPR013780">
    <property type="entry name" value="Glyco_hydro_b"/>
</dbReference>
<dbReference type="PANTHER" id="PTHR10357">
    <property type="entry name" value="ALPHA-AMYLASE FAMILY MEMBER"/>
    <property type="match status" value="1"/>
</dbReference>
<keyword evidence="6" id="KW-1185">Reference proteome</keyword>
<sequence>MATKWWQEAIIYQIYPKSFKDSNNDSVGDIPGITSQLDYIKSIGVNTLWLNPIFISPQVDNGYDISNYYAIDPLFGTEDQLSEFIEEAHKRQLKIVFDLVLNHTSTQHPWFYEASKSPDNIYRDYYIWKKGRGTLPPNNWASFFGGSVWEKDKQSDDYYFHLFDKEMPDLNWQNPEVRHAMLDIAKYWLTKGIDGFRFDAFIHLEKADFSLQVPDIPEGQVAIAEEYYANLPKVRDYLSAFIGELRAIKPDLFILGEAASANESLARQYTDPANHQCDTVVSFRYFPEEFSEITDQLPEGLQQKRLAVKEFKATMASWQAQLNGERFPTLYWNNHDMPRLVSRFGDDQKFRDESAKMLATLMYLQRGLPIILYGEELGMKNVVIDDVDVFQDPAAKDYFNEMLAKGMAQQDALAVIASVNKEASRGAMQWNAEAYAGFSEVEPWSDVNIEAVYNVADQEALSESVLHYYQALLALKQQPLFGEAAFELLETGDDTYVYQRELADQLALVACNLSKKPVIIEVPDELTGGQVVLHGTPYVLTKNQLELPPYGAVVIIN</sequence>
<dbReference type="InterPro" id="IPR045857">
    <property type="entry name" value="O16G_dom_2"/>
</dbReference>
<reference evidence="5" key="1">
    <citation type="submission" date="2020-12" db="EMBL/GenBank/DDBJ databases">
        <title>Vagococcus allomyrinae sp. nov. and Enterococcus lavae sp. nov., isolated from the larvae of Allomyrina dichotoma.</title>
        <authorList>
            <person name="Lee S.D."/>
        </authorList>
    </citation>
    <scope>NUCLEOTIDE SEQUENCE</scope>
    <source>
        <strain evidence="5">BWB3-3</strain>
    </source>
</reference>
<evidence type="ECO:0000256" key="3">
    <source>
        <dbReference type="ARBA" id="ARBA00023295"/>
    </source>
</evidence>
<dbReference type="CDD" id="cd11333">
    <property type="entry name" value="AmyAc_SI_OligoGlu_DGase"/>
    <property type="match status" value="1"/>
</dbReference>
<dbReference type="Pfam" id="PF00128">
    <property type="entry name" value="Alpha-amylase"/>
    <property type="match status" value="1"/>
</dbReference>
<name>A0A940SRF2_9ENTE</name>
<dbReference type="Proteomes" id="UP000674938">
    <property type="component" value="Unassembled WGS sequence"/>
</dbReference>
<evidence type="ECO:0000256" key="1">
    <source>
        <dbReference type="ARBA" id="ARBA00008061"/>
    </source>
</evidence>
<dbReference type="InterPro" id="IPR032091">
    <property type="entry name" value="Malt_amylase-like_C"/>
</dbReference>
<dbReference type="GO" id="GO:0004556">
    <property type="term" value="F:alpha-amylase activity"/>
    <property type="evidence" value="ECO:0007669"/>
    <property type="project" value="TreeGrafter"/>
</dbReference>
<evidence type="ECO:0000256" key="2">
    <source>
        <dbReference type="ARBA" id="ARBA00022801"/>
    </source>
</evidence>
<dbReference type="GO" id="GO:0009313">
    <property type="term" value="P:oligosaccharide catabolic process"/>
    <property type="evidence" value="ECO:0007669"/>
    <property type="project" value="TreeGrafter"/>
</dbReference>
<dbReference type="SMART" id="SM00642">
    <property type="entry name" value="Aamy"/>
    <property type="match status" value="1"/>
</dbReference>
<feature type="domain" description="Glycosyl hydrolase family 13 catalytic" evidence="4">
    <location>
        <begin position="13"/>
        <end position="423"/>
    </location>
</feature>
<comment type="caution">
    <text evidence="5">The sequence shown here is derived from an EMBL/GenBank/DDBJ whole genome shotgun (WGS) entry which is preliminary data.</text>
</comment>
<keyword evidence="3" id="KW-0326">Glycosidase</keyword>
<dbReference type="FunFam" id="3.90.400.10:FF:000002">
    <property type="entry name" value="Sucrose isomerase"/>
    <property type="match status" value="1"/>
</dbReference>
<accession>A0A940SRF2</accession>
<keyword evidence="2" id="KW-0378">Hydrolase</keyword>
<gene>
    <name evidence="5" type="ORF">I6N95_07025</name>
</gene>
<dbReference type="Pfam" id="PF16657">
    <property type="entry name" value="Malt_amylase_C"/>
    <property type="match status" value="1"/>
</dbReference>
<dbReference type="Gene3D" id="3.90.400.10">
    <property type="entry name" value="Oligo-1,6-glucosidase, Domain 2"/>
    <property type="match status" value="1"/>
</dbReference>
<dbReference type="InterPro" id="IPR017853">
    <property type="entry name" value="GH"/>
</dbReference>
<dbReference type="SUPFAM" id="SSF51445">
    <property type="entry name" value="(Trans)glycosidases"/>
    <property type="match status" value="1"/>
</dbReference>
<comment type="similarity">
    <text evidence="1">Belongs to the glycosyl hydrolase 13 family.</text>
</comment>
<evidence type="ECO:0000313" key="5">
    <source>
        <dbReference type="EMBL" id="MBP1040752.1"/>
    </source>
</evidence>
<dbReference type="SUPFAM" id="SSF51011">
    <property type="entry name" value="Glycosyl hydrolase domain"/>
    <property type="match status" value="1"/>
</dbReference>
<dbReference type="PANTHER" id="PTHR10357:SF179">
    <property type="entry name" value="NEUTRAL AND BASIC AMINO ACID TRANSPORT PROTEIN RBAT"/>
    <property type="match status" value="1"/>
</dbReference>
<evidence type="ECO:0000259" key="4">
    <source>
        <dbReference type="SMART" id="SM00642"/>
    </source>
</evidence>
<dbReference type="Gene3D" id="2.60.40.1180">
    <property type="entry name" value="Golgi alpha-mannosidase II"/>
    <property type="match status" value="1"/>
</dbReference>
<protein>
    <submittedName>
        <fullName evidence="5">Alpha-glucosidase</fullName>
    </submittedName>
</protein>
<dbReference type="Gene3D" id="3.20.20.80">
    <property type="entry name" value="Glycosidases"/>
    <property type="match status" value="1"/>
</dbReference>
<evidence type="ECO:0000313" key="6">
    <source>
        <dbReference type="Proteomes" id="UP000674938"/>
    </source>
</evidence>
<dbReference type="AlphaFoldDB" id="A0A940SRF2"/>
<dbReference type="RefSeq" id="WP_209526077.1">
    <property type="nucleotide sequence ID" value="NZ_JAEEGA010000003.1"/>
</dbReference>
<dbReference type="InterPro" id="IPR006047">
    <property type="entry name" value="GH13_cat_dom"/>
</dbReference>